<gene>
    <name evidence="8" type="ORF">MFLAVUS_010865</name>
</gene>
<evidence type="ECO:0000256" key="2">
    <source>
        <dbReference type="ARBA" id="ARBA00022617"/>
    </source>
</evidence>
<organism evidence="8 9">
    <name type="scientific">Mucor flavus</name>
    <dbReference type="NCBI Taxonomy" id="439312"/>
    <lineage>
        <taxon>Eukaryota</taxon>
        <taxon>Fungi</taxon>
        <taxon>Fungi incertae sedis</taxon>
        <taxon>Mucoromycota</taxon>
        <taxon>Mucoromycotina</taxon>
        <taxon>Mucoromycetes</taxon>
        <taxon>Mucorales</taxon>
        <taxon>Mucorineae</taxon>
        <taxon>Mucoraceae</taxon>
        <taxon>Mucor</taxon>
    </lineage>
</organism>
<name>A0ABP9ZE26_9FUNG</name>
<keyword evidence="3 7" id="KW-0479">Metal-binding</keyword>
<dbReference type="PRINTS" id="PR00463">
    <property type="entry name" value="EP450I"/>
</dbReference>
<dbReference type="Pfam" id="PF00067">
    <property type="entry name" value="p450"/>
    <property type="match status" value="1"/>
</dbReference>
<evidence type="ECO:0000313" key="9">
    <source>
        <dbReference type="Proteomes" id="UP001473302"/>
    </source>
</evidence>
<dbReference type="PRINTS" id="PR00385">
    <property type="entry name" value="P450"/>
</dbReference>
<evidence type="ECO:0000256" key="6">
    <source>
        <dbReference type="ARBA" id="ARBA00023033"/>
    </source>
</evidence>
<dbReference type="Proteomes" id="UP001473302">
    <property type="component" value="Unassembled WGS sequence"/>
</dbReference>
<comment type="similarity">
    <text evidence="1 7">Belongs to the cytochrome P450 family.</text>
</comment>
<evidence type="ECO:0000256" key="1">
    <source>
        <dbReference type="ARBA" id="ARBA00010617"/>
    </source>
</evidence>
<keyword evidence="4 7" id="KW-0560">Oxidoreductase</keyword>
<keyword evidence="6 7" id="KW-0503">Monooxygenase</keyword>
<dbReference type="PROSITE" id="PS00086">
    <property type="entry name" value="CYTOCHROME_P450"/>
    <property type="match status" value="1"/>
</dbReference>
<evidence type="ECO:0000256" key="4">
    <source>
        <dbReference type="ARBA" id="ARBA00023002"/>
    </source>
</evidence>
<protein>
    <recommendedName>
        <fullName evidence="10">Cytochrome P450</fullName>
    </recommendedName>
</protein>
<dbReference type="InterPro" id="IPR001128">
    <property type="entry name" value="Cyt_P450"/>
</dbReference>
<dbReference type="Gene3D" id="1.10.630.10">
    <property type="entry name" value="Cytochrome P450"/>
    <property type="match status" value="1"/>
</dbReference>
<dbReference type="PANTHER" id="PTHR24291">
    <property type="entry name" value="CYTOCHROME P450 FAMILY 4"/>
    <property type="match status" value="1"/>
</dbReference>
<proteinExistence type="inferred from homology"/>
<dbReference type="SUPFAM" id="SSF48264">
    <property type="entry name" value="Cytochrome P450"/>
    <property type="match status" value="1"/>
</dbReference>
<keyword evidence="2 7" id="KW-0349">Heme</keyword>
<comment type="caution">
    <text evidence="8">The sequence shown here is derived from an EMBL/GenBank/DDBJ whole genome shotgun (WGS) entry which is preliminary data.</text>
</comment>
<reference evidence="8 9" key="1">
    <citation type="submission" date="2024-04" db="EMBL/GenBank/DDBJ databases">
        <title>genome sequences of Mucor flavus KT1a and Helicostylum pulchrum KT1b strains isolated from the surface of a dry-aged beef.</title>
        <authorList>
            <person name="Toyotome T."/>
            <person name="Hosono M."/>
            <person name="Torimaru M."/>
            <person name="Fukuda K."/>
            <person name="Mikami N."/>
        </authorList>
    </citation>
    <scope>NUCLEOTIDE SEQUENCE [LARGE SCALE GENOMIC DNA]</scope>
    <source>
        <strain evidence="8 9">KT1a</strain>
    </source>
</reference>
<dbReference type="PANTHER" id="PTHR24291:SF50">
    <property type="entry name" value="BIFUNCTIONAL ALBAFLAVENONE MONOOXYGENASE_TERPENE SYNTHASE"/>
    <property type="match status" value="1"/>
</dbReference>
<evidence type="ECO:0000256" key="7">
    <source>
        <dbReference type="RuleBase" id="RU000461"/>
    </source>
</evidence>
<keyword evidence="5 7" id="KW-0408">Iron</keyword>
<dbReference type="InterPro" id="IPR036396">
    <property type="entry name" value="Cyt_P450_sf"/>
</dbReference>
<dbReference type="EMBL" id="BAABUK010000040">
    <property type="protein sequence ID" value="GAA5817321.1"/>
    <property type="molecule type" value="Genomic_DNA"/>
</dbReference>
<sequence length="524" mass="60240">MIENTLKNYSITFEKILPMLRKRSKASYIAAAILLLAVQQVYSFFTPPKHLRSFPRVSFLAMIKSFYYNESVSLRNEKLVAPLMDAGHKFYVSRIPLIWTVHITDPNLAKTVLMKTNSFPKANGVFERLGKDSPIIKFLGNDSIVASNGHKWKSQRKIMNPAFIRSMPVKTFGSVVPHLFALIDQESENVPITTRMKSLTLDVLGLAAFGFDFQSLKGDPEGWTKTYNIFISTFFDPWTTVFYRFDFLVKYFSAKRRRIDSATEKFNGMLDALTNKRRQDIENGLKNEIPENEKDLLTLMIEADMREGGNTSTEELRHNIALFFLAGHDTTAHTLTFCLYNLAKNKDIQKKLREEILKTLGDEPIDVFPTLEELKQMNYLNQVIKENLRHSGPIDMLMAREASEDCDFDGFFIPKGTHVSVDISALHLSEKNWKNPRLFLPERFEDGGEHDDHSGFNWAPFSNGARQCLGMNFSLTEQRVVLSMMLKKYEIDIPEDSIHRDGIVYDKPFNLAPYSLGLKFTKRY</sequence>
<evidence type="ECO:0000313" key="8">
    <source>
        <dbReference type="EMBL" id="GAA5817321.1"/>
    </source>
</evidence>
<dbReference type="InterPro" id="IPR050196">
    <property type="entry name" value="Cytochrome_P450_Monoox"/>
</dbReference>
<evidence type="ECO:0008006" key="10">
    <source>
        <dbReference type="Google" id="ProtNLM"/>
    </source>
</evidence>
<dbReference type="InterPro" id="IPR017972">
    <property type="entry name" value="Cyt_P450_CS"/>
</dbReference>
<dbReference type="InterPro" id="IPR002401">
    <property type="entry name" value="Cyt_P450_E_grp-I"/>
</dbReference>
<accession>A0ABP9ZE26</accession>
<evidence type="ECO:0000256" key="3">
    <source>
        <dbReference type="ARBA" id="ARBA00022723"/>
    </source>
</evidence>
<keyword evidence="9" id="KW-1185">Reference proteome</keyword>
<evidence type="ECO:0000256" key="5">
    <source>
        <dbReference type="ARBA" id="ARBA00023004"/>
    </source>
</evidence>